<evidence type="ECO:0000256" key="3">
    <source>
        <dbReference type="ARBA" id="ARBA00022486"/>
    </source>
</evidence>
<feature type="chain" id="PRO_5034236387" description="Interleukin-6" evidence="5">
    <location>
        <begin position="29"/>
        <end position="216"/>
    </location>
</feature>
<dbReference type="PRINTS" id="PR00433">
    <property type="entry name" value="IL6GCSFMGF"/>
</dbReference>
<dbReference type="GO" id="GO:0006955">
    <property type="term" value="P:immune response"/>
    <property type="evidence" value="ECO:0007669"/>
    <property type="project" value="InterPro"/>
</dbReference>
<proteinExistence type="inferred from homology"/>
<dbReference type="GO" id="GO:0030154">
    <property type="term" value="P:cell differentiation"/>
    <property type="evidence" value="ECO:0007669"/>
    <property type="project" value="InterPro"/>
</dbReference>
<dbReference type="Proteomes" id="UP000694569">
    <property type="component" value="Unplaced"/>
</dbReference>
<dbReference type="InterPro" id="IPR009079">
    <property type="entry name" value="4_helix_cytokine-like_core"/>
</dbReference>
<evidence type="ECO:0000313" key="7">
    <source>
        <dbReference type="Proteomes" id="UP000694569"/>
    </source>
</evidence>
<keyword evidence="7" id="KW-1185">Reference proteome</keyword>
<dbReference type="InterPro" id="IPR003574">
    <property type="entry name" value="IL-6-like"/>
</dbReference>
<dbReference type="GeneTree" id="ENSGT00390000000878"/>
<evidence type="ECO:0000256" key="1">
    <source>
        <dbReference type="ARBA" id="ARBA00007432"/>
    </source>
</evidence>
<reference evidence="6" key="2">
    <citation type="submission" date="2025-09" db="UniProtKB">
        <authorList>
            <consortium name="Ensembl"/>
        </authorList>
    </citation>
    <scope>IDENTIFICATION</scope>
</reference>
<dbReference type="GO" id="GO:0005615">
    <property type="term" value="C:extracellular space"/>
    <property type="evidence" value="ECO:0007669"/>
    <property type="project" value="InterPro"/>
</dbReference>
<gene>
    <name evidence="6" type="primary">IL6</name>
</gene>
<dbReference type="PRINTS" id="PR00434">
    <property type="entry name" value="INTERLEUKIN6"/>
</dbReference>
<reference evidence="6" key="1">
    <citation type="submission" date="2025-08" db="UniProtKB">
        <authorList>
            <consortium name="Ensembl"/>
        </authorList>
    </citation>
    <scope>IDENTIFICATION</scope>
</reference>
<evidence type="ECO:0000256" key="4">
    <source>
        <dbReference type="ARBA" id="ARBA00023441"/>
    </source>
</evidence>
<dbReference type="GO" id="GO:0006953">
    <property type="term" value="P:acute-phase response"/>
    <property type="evidence" value="ECO:0007669"/>
    <property type="project" value="UniProtKB-KW"/>
</dbReference>
<keyword evidence="3" id="KW-0011">Acute phase</keyword>
<dbReference type="Pfam" id="PF00489">
    <property type="entry name" value="IL6"/>
    <property type="match status" value="1"/>
</dbReference>
<name>A0A8C5M1V5_9ANUR</name>
<dbReference type="Gene3D" id="1.20.1250.10">
    <property type="match status" value="1"/>
</dbReference>
<organism evidence="6 7">
    <name type="scientific">Leptobrachium leishanense</name>
    <name type="common">Leishan spiny toad</name>
    <dbReference type="NCBI Taxonomy" id="445787"/>
    <lineage>
        <taxon>Eukaryota</taxon>
        <taxon>Metazoa</taxon>
        <taxon>Chordata</taxon>
        <taxon>Craniata</taxon>
        <taxon>Vertebrata</taxon>
        <taxon>Euteleostomi</taxon>
        <taxon>Amphibia</taxon>
        <taxon>Batrachia</taxon>
        <taxon>Anura</taxon>
        <taxon>Pelobatoidea</taxon>
        <taxon>Megophryidae</taxon>
        <taxon>Leptobrachium</taxon>
    </lineage>
</organism>
<comment type="function">
    <text evidence="4">Cytokine with a wide variety of biological functions in immunity, tissue regeneration, and metabolism. Binds to IL6R, then the complex associates to the signaling subunit IL6ST/gp130 to trigger the intracellular IL6-signaling pathway. The interaction with the membrane-bound IL6R and IL6ST stimulates 'classic signaling', whereas the binding of IL6 and soluble IL6R to IL6ST stimulates 'trans-signaling'. Alternatively, 'cluster signaling' occurs when membrane-bound IL6:IL6R complexes on transmitter cells activate IL6ST receptors on neighboring receiver cells.</text>
</comment>
<dbReference type="InterPro" id="IPR030474">
    <property type="entry name" value="IL-6/GCSF/MGF"/>
</dbReference>
<dbReference type="AlphaFoldDB" id="A0A8C5M1V5"/>
<evidence type="ECO:0000256" key="5">
    <source>
        <dbReference type="SAM" id="SignalP"/>
    </source>
</evidence>
<dbReference type="GO" id="GO:0005138">
    <property type="term" value="F:interleukin-6 receptor binding"/>
    <property type="evidence" value="ECO:0007669"/>
    <property type="project" value="InterPro"/>
</dbReference>
<protein>
    <recommendedName>
        <fullName evidence="2">Interleukin-6</fullName>
    </recommendedName>
</protein>
<evidence type="ECO:0000256" key="2">
    <source>
        <dbReference type="ARBA" id="ARBA00019464"/>
    </source>
</evidence>
<sequence>MKFTICYSSAQVVPSVIVFILCCQWAHSAPASSIIVSSGEDMDVPSRPALHVSIDLAKFIAHEADKLNKELCKTTSDCANSLEMQTKNYLNLPAMAPGDGCSQKRFNKDKCLLKIHQSLKEFQPYLLYVEKTFTGKKGNVALLRLKTMVLANNLKAVDEEPTTASSNQTTSILTNGKSESRWTQELTCHLILKAFTEYMQNSLRAIRYSNEKKIRP</sequence>
<evidence type="ECO:0000313" key="6">
    <source>
        <dbReference type="Ensembl" id="ENSLLEP00000008296.1"/>
    </source>
</evidence>
<dbReference type="PANTHER" id="PTHR48494">
    <property type="entry name" value="INTERLEUKIN-6"/>
    <property type="match status" value="1"/>
</dbReference>
<dbReference type="SUPFAM" id="SSF47266">
    <property type="entry name" value="4-helical cytokines"/>
    <property type="match status" value="1"/>
</dbReference>
<keyword evidence="5" id="KW-0732">Signal</keyword>
<dbReference type="PANTHER" id="PTHR48494:SF1">
    <property type="entry name" value="INTERLEUKIN-6"/>
    <property type="match status" value="1"/>
</dbReference>
<dbReference type="SMART" id="SM00126">
    <property type="entry name" value="IL6"/>
    <property type="match status" value="1"/>
</dbReference>
<accession>A0A8C5M1V5</accession>
<dbReference type="GO" id="GO:0005125">
    <property type="term" value="F:cytokine activity"/>
    <property type="evidence" value="ECO:0007669"/>
    <property type="project" value="InterPro"/>
</dbReference>
<comment type="similarity">
    <text evidence="1">Belongs to the IL-6 superfamily.</text>
</comment>
<dbReference type="OrthoDB" id="8943569at2759"/>
<feature type="signal peptide" evidence="5">
    <location>
        <begin position="1"/>
        <end position="28"/>
    </location>
</feature>
<dbReference type="Ensembl" id="ENSLLET00000008626.1">
    <property type="protein sequence ID" value="ENSLLEP00000008296.1"/>
    <property type="gene ID" value="ENSLLEG00000005269.1"/>
</dbReference>